<keyword evidence="5 7" id="KW-1015">Disulfide bond</keyword>
<evidence type="ECO:0000313" key="11">
    <source>
        <dbReference type="Proteomes" id="UP001251528"/>
    </source>
</evidence>
<dbReference type="EC" id="3.4.23.25" evidence="10"/>
<sequence length="263" mass="28840">MSSTYRRNASAFSIKYGSGALSGFVSNDNFDIGNLKIRHQDFAEATNEPFEWLSIVPDGIFGLGYDTISVNHITPPFYNMINQKLLDKPIFSFYLTMSNRGSEVIFGGTNKNHYTGKIQYLPIRRKGFWEVEISSVTIHNDSMGMVTGAVFDTGTSFIATPRAIADSLNQKIGAIEYQGVYTVDCAKISTYPDVTFSLAGFNFSLSARDYIFETPTPSGNASACVSSFIGLDSPLFILGSPFLRAYYSVYDLGENAVGLAPAK</sequence>
<dbReference type="InterPro" id="IPR033121">
    <property type="entry name" value="PEPTIDASE_A1"/>
</dbReference>
<proteinExistence type="inferred from homology"/>
<dbReference type="InterPro" id="IPR021109">
    <property type="entry name" value="Peptidase_aspartic_dom_sf"/>
</dbReference>
<dbReference type="SUPFAM" id="SSF50630">
    <property type="entry name" value="Acid proteases"/>
    <property type="match status" value="1"/>
</dbReference>
<evidence type="ECO:0000256" key="4">
    <source>
        <dbReference type="ARBA" id="ARBA00022801"/>
    </source>
</evidence>
<evidence type="ECO:0000256" key="3">
    <source>
        <dbReference type="ARBA" id="ARBA00022750"/>
    </source>
</evidence>
<dbReference type="FunFam" id="2.40.70.10:FF:000002">
    <property type="entry name" value="Vacuolar aspartic proteinase"/>
    <property type="match status" value="1"/>
</dbReference>
<dbReference type="PANTHER" id="PTHR47966">
    <property type="entry name" value="BETA-SITE APP-CLEAVING ENZYME, ISOFORM A-RELATED"/>
    <property type="match status" value="1"/>
</dbReference>
<keyword evidence="2 8" id="KW-0645">Protease</keyword>
<evidence type="ECO:0000256" key="5">
    <source>
        <dbReference type="ARBA" id="ARBA00023157"/>
    </source>
</evidence>
<gene>
    <name evidence="10" type="primary">APR1_1</name>
    <name evidence="10" type="ORF">QQS21_005401</name>
</gene>
<comment type="similarity">
    <text evidence="1 8">Belongs to the peptidase A1 family.</text>
</comment>
<dbReference type="InterPro" id="IPR001461">
    <property type="entry name" value="Aspartic_peptidase_A1"/>
</dbReference>
<keyword evidence="6" id="KW-0325">Glycoprotein</keyword>
<dbReference type="EMBL" id="JASWJB010000089">
    <property type="protein sequence ID" value="KAK2599140.1"/>
    <property type="molecule type" value="Genomic_DNA"/>
</dbReference>
<dbReference type="AlphaFoldDB" id="A0AAJ0CS06"/>
<dbReference type="Proteomes" id="UP001251528">
    <property type="component" value="Unassembled WGS sequence"/>
</dbReference>
<comment type="caution">
    <text evidence="10">The sequence shown here is derived from an EMBL/GenBank/DDBJ whole genome shotgun (WGS) entry which is preliminary data.</text>
</comment>
<accession>A0AAJ0CS06</accession>
<protein>
    <submittedName>
        <fullName evidence="10">Aspartic proteinase</fullName>
        <ecNumber evidence="10">3.4.23.25</ecNumber>
    </submittedName>
</protein>
<reference evidence="10" key="1">
    <citation type="submission" date="2023-06" db="EMBL/GenBank/DDBJ databases">
        <title>Conoideocrella luteorostrata (Hypocreales: Clavicipitaceae), a potential biocontrol fungus for elongate hemlock scale in United States Christmas tree production areas.</title>
        <authorList>
            <person name="Barrett H."/>
            <person name="Lovett B."/>
            <person name="Macias A.M."/>
            <person name="Stajich J.E."/>
            <person name="Kasson M.T."/>
        </authorList>
    </citation>
    <scope>NUCLEOTIDE SEQUENCE</scope>
    <source>
        <strain evidence="10">ARSEF 14590</strain>
    </source>
</reference>
<keyword evidence="4 8" id="KW-0378">Hydrolase</keyword>
<dbReference type="GO" id="GO:0006508">
    <property type="term" value="P:proteolysis"/>
    <property type="evidence" value="ECO:0007669"/>
    <property type="project" value="UniProtKB-KW"/>
</dbReference>
<evidence type="ECO:0000313" key="10">
    <source>
        <dbReference type="EMBL" id="KAK2599140.1"/>
    </source>
</evidence>
<dbReference type="Gene3D" id="2.60.40.1960">
    <property type="match status" value="1"/>
</dbReference>
<dbReference type="PROSITE" id="PS00141">
    <property type="entry name" value="ASP_PROTEASE"/>
    <property type="match status" value="1"/>
</dbReference>
<dbReference type="PROSITE" id="PS51767">
    <property type="entry name" value="PEPTIDASE_A1"/>
    <property type="match status" value="1"/>
</dbReference>
<name>A0AAJ0CS06_9HYPO</name>
<keyword evidence="11" id="KW-1185">Reference proteome</keyword>
<keyword evidence="3 8" id="KW-0064">Aspartyl protease</keyword>
<dbReference type="GO" id="GO:0000324">
    <property type="term" value="C:fungal-type vacuole"/>
    <property type="evidence" value="ECO:0007669"/>
    <property type="project" value="TreeGrafter"/>
</dbReference>
<feature type="disulfide bond" evidence="7">
    <location>
        <begin position="185"/>
        <end position="224"/>
    </location>
</feature>
<evidence type="ECO:0000256" key="6">
    <source>
        <dbReference type="ARBA" id="ARBA00023180"/>
    </source>
</evidence>
<dbReference type="InterPro" id="IPR001969">
    <property type="entry name" value="Aspartic_peptidase_AS"/>
</dbReference>
<dbReference type="Gene3D" id="2.40.70.10">
    <property type="entry name" value="Acid Proteases"/>
    <property type="match status" value="2"/>
</dbReference>
<feature type="domain" description="Peptidase A1" evidence="9">
    <location>
        <begin position="1"/>
        <end position="260"/>
    </location>
</feature>
<evidence type="ECO:0000256" key="2">
    <source>
        <dbReference type="ARBA" id="ARBA00022670"/>
    </source>
</evidence>
<evidence type="ECO:0000256" key="8">
    <source>
        <dbReference type="RuleBase" id="RU000454"/>
    </source>
</evidence>
<evidence type="ECO:0000259" key="9">
    <source>
        <dbReference type="PROSITE" id="PS51767"/>
    </source>
</evidence>
<organism evidence="10 11">
    <name type="scientific">Conoideocrella luteorostrata</name>
    <dbReference type="NCBI Taxonomy" id="1105319"/>
    <lineage>
        <taxon>Eukaryota</taxon>
        <taxon>Fungi</taxon>
        <taxon>Dikarya</taxon>
        <taxon>Ascomycota</taxon>
        <taxon>Pezizomycotina</taxon>
        <taxon>Sordariomycetes</taxon>
        <taxon>Hypocreomycetidae</taxon>
        <taxon>Hypocreales</taxon>
        <taxon>Clavicipitaceae</taxon>
        <taxon>Conoideocrella</taxon>
    </lineage>
</organism>
<dbReference type="PANTHER" id="PTHR47966:SF51">
    <property type="entry name" value="BETA-SITE APP-CLEAVING ENZYME, ISOFORM A-RELATED"/>
    <property type="match status" value="1"/>
</dbReference>
<dbReference type="Pfam" id="PF00026">
    <property type="entry name" value="Asp"/>
    <property type="match status" value="1"/>
</dbReference>
<dbReference type="GO" id="GO:0004190">
    <property type="term" value="F:aspartic-type endopeptidase activity"/>
    <property type="evidence" value="ECO:0007669"/>
    <property type="project" value="UniProtKB-KW"/>
</dbReference>
<evidence type="ECO:0000256" key="7">
    <source>
        <dbReference type="PIRSR" id="PIRSR601461-2"/>
    </source>
</evidence>
<dbReference type="PRINTS" id="PR00792">
    <property type="entry name" value="PEPSIN"/>
</dbReference>
<evidence type="ECO:0000256" key="1">
    <source>
        <dbReference type="ARBA" id="ARBA00007447"/>
    </source>
</evidence>